<evidence type="ECO:0000313" key="2">
    <source>
        <dbReference type="EnsemblPlants" id="PGSC0003DMT400011435"/>
    </source>
</evidence>
<evidence type="ECO:0000313" key="3">
    <source>
        <dbReference type="Proteomes" id="UP000011115"/>
    </source>
</evidence>
<name>M0ZZK1_SOLTU</name>
<dbReference type="PaxDb" id="4113-PGSC0003DMT400011435"/>
<dbReference type="EnsemblPlants" id="PGSC0003DMT400011435">
    <property type="protein sequence ID" value="PGSC0003DMT400011435"/>
    <property type="gene ID" value="PGSC0003DMG400004488"/>
</dbReference>
<feature type="compositionally biased region" description="Basic and acidic residues" evidence="1">
    <location>
        <begin position="113"/>
        <end position="125"/>
    </location>
</feature>
<evidence type="ECO:0008006" key="4">
    <source>
        <dbReference type="Google" id="ProtNLM"/>
    </source>
</evidence>
<dbReference type="InParanoid" id="M0ZZK1"/>
<reference evidence="3" key="1">
    <citation type="journal article" date="2011" name="Nature">
        <title>Genome sequence and analysis of the tuber crop potato.</title>
        <authorList>
            <consortium name="The Potato Genome Sequencing Consortium"/>
        </authorList>
    </citation>
    <scope>NUCLEOTIDE SEQUENCE [LARGE SCALE GENOMIC DNA]</scope>
    <source>
        <strain evidence="3">cv. DM1-3 516 R44</strain>
    </source>
</reference>
<dbReference type="Proteomes" id="UP000011115">
    <property type="component" value="Unassembled WGS sequence"/>
</dbReference>
<sequence>MTQEQLDKEKERDENIKKMLNKMELLQEYMMENVEKPKGTSGVFRVEEGSSSGYSKLGENQSWNSKRYKEGFHPLYLQRGGNQGWNYHKGEEQRRYYQDWAEQIDYWKRVEDHEEDHSHSSESPKLRGSASSPRVNDLLSRILDKVEGSDDLLKGIKANFSSLNNKVNSHADAIKILEGHLSSLSAQLKPKMIMDDDDREMAVVTRSGKVVIGNVMGNEEAQMHEEDGMEEEEAPIHQSIAKGPQKEMEKHSQSPKIHGLRNKSRTEMGNRDNTSKKEKGKTSLMIVDVTRRLAKLPPYRLKLQNVEAKLGVTSASRNSTWCVADRFGDE</sequence>
<reference evidence="2" key="2">
    <citation type="submission" date="2015-06" db="UniProtKB">
        <authorList>
            <consortium name="EnsemblPlants"/>
        </authorList>
    </citation>
    <scope>IDENTIFICATION</scope>
    <source>
        <strain evidence="2">DM1-3 516 R44</strain>
    </source>
</reference>
<feature type="compositionally biased region" description="Basic and acidic residues" evidence="1">
    <location>
        <begin position="264"/>
        <end position="281"/>
    </location>
</feature>
<feature type="region of interest" description="Disordered" evidence="1">
    <location>
        <begin position="241"/>
        <end position="281"/>
    </location>
</feature>
<protein>
    <recommendedName>
        <fullName evidence="4">Integrase core domain containing protein</fullName>
    </recommendedName>
</protein>
<dbReference type="Gramene" id="PGSC0003DMT400011435">
    <property type="protein sequence ID" value="PGSC0003DMT400011435"/>
    <property type="gene ID" value="PGSC0003DMG400004488"/>
</dbReference>
<proteinExistence type="predicted"/>
<dbReference type="AlphaFoldDB" id="M0ZZK1"/>
<evidence type="ECO:0000256" key="1">
    <source>
        <dbReference type="SAM" id="MobiDB-lite"/>
    </source>
</evidence>
<feature type="region of interest" description="Disordered" evidence="1">
    <location>
        <begin position="113"/>
        <end position="134"/>
    </location>
</feature>
<dbReference type="HOGENOM" id="CLU_072933_0_0_1"/>
<feature type="compositionally biased region" description="Polar residues" evidence="1">
    <location>
        <begin position="49"/>
        <end position="60"/>
    </location>
</feature>
<keyword evidence="3" id="KW-1185">Reference proteome</keyword>
<feature type="region of interest" description="Disordered" evidence="1">
    <location>
        <begin position="40"/>
        <end position="60"/>
    </location>
</feature>
<organism evidence="2 3">
    <name type="scientific">Solanum tuberosum</name>
    <name type="common">Potato</name>
    <dbReference type="NCBI Taxonomy" id="4113"/>
    <lineage>
        <taxon>Eukaryota</taxon>
        <taxon>Viridiplantae</taxon>
        <taxon>Streptophyta</taxon>
        <taxon>Embryophyta</taxon>
        <taxon>Tracheophyta</taxon>
        <taxon>Spermatophyta</taxon>
        <taxon>Magnoliopsida</taxon>
        <taxon>eudicotyledons</taxon>
        <taxon>Gunneridae</taxon>
        <taxon>Pentapetalae</taxon>
        <taxon>asterids</taxon>
        <taxon>lamiids</taxon>
        <taxon>Solanales</taxon>
        <taxon>Solanaceae</taxon>
        <taxon>Solanoideae</taxon>
        <taxon>Solaneae</taxon>
        <taxon>Solanum</taxon>
    </lineage>
</organism>
<accession>M0ZZK1</accession>